<comment type="similarity">
    <text evidence="2 9">Belongs to the SecY/SEC61-alpha family.</text>
</comment>
<gene>
    <name evidence="11" type="ORF">Pmani_015527</name>
</gene>
<proteinExistence type="inferred from homology"/>
<dbReference type="PANTHER" id="PTHR10906">
    <property type="entry name" value="SECY/SEC61-ALPHA FAMILY MEMBER"/>
    <property type="match status" value="1"/>
</dbReference>
<evidence type="ECO:0000256" key="5">
    <source>
        <dbReference type="ARBA" id="ARBA00022927"/>
    </source>
</evidence>
<dbReference type="Proteomes" id="UP001292094">
    <property type="component" value="Unassembled WGS sequence"/>
</dbReference>
<feature type="transmembrane region" description="Helical" evidence="10">
    <location>
        <begin position="82"/>
        <end position="103"/>
    </location>
</feature>
<reference evidence="11" key="1">
    <citation type="submission" date="2023-11" db="EMBL/GenBank/DDBJ databases">
        <title>Genome assemblies of two species of porcelain crab, Petrolisthes cinctipes and Petrolisthes manimaculis (Anomura: Porcellanidae).</title>
        <authorList>
            <person name="Angst P."/>
        </authorList>
    </citation>
    <scope>NUCLEOTIDE SEQUENCE</scope>
    <source>
        <strain evidence="11">PB745_02</strain>
        <tissue evidence="11">Gill</tissue>
    </source>
</reference>
<keyword evidence="6 10" id="KW-1133">Transmembrane helix</keyword>
<evidence type="ECO:0000313" key="11">
    <source>
        <dbReference type="EMBL" id="KAK4313101.1"/>
    </source>
</evidence>
<organism evidence="11 12">
    <name type="scientific">Petrolisthes manimaculis</name>
    <dbReference type="NCBI Taxonomy" id="1843537"/>
    <lineage>
        <taxon>Eukaryota</taxon>
        <taxon>Metazoa</taxon>
        <taxon>Ecdysozoa</taxon>
        <taxon>Arthropoda</taxon>
        <taxon>Crustacea</taxon>
        <taxon>Multicrustacea</taxon>
        <taxon>Malacostraca</taxon>
        <taxon>Eumalacostraca</taxon>
        <taxon>Eucarida</taxon>
        <taxon>Decapoda</taxon>
        <taxon>Pleocyemata</taxon>
        <taxon>Anomura</taxon>
        <taxon>Galatheoidea</taxon>
        <taxon>Porcellanidae</taxon>
        <taxon>Petrolisthes</taxon>
    </lineage>
</organism>
<dbReference type="SUPFAM" id="SSF103491">
    <property type="entry name" value="Preprotein translocase SecY subunit"/>
    <property type="match status" value="1"/>
</dbReference>
<evidence type="ECO:0000256" key="6">
    <source>
        <dbReference type="ARBA" id="ARBA00022989"/>
    </source>
</evidence>
<dbReference type="Gene3D" id="1.10.3370.10">
    <property type="entry name" value="SecY subunit domain"/>
    <property type="match status" value="1"/>
</dbReference>
<dbReference type="InterPro" id="IPR030659">
    <property type="entry name" value="SecY_CS"/>
</dbReference>
<keyword evidence="8 10" id="KW-0472">Membrane</keyword>
<dbReference type="InterPro" id="IPR002208">
    <property type="entry name" value="SecY/SEC61-alpha"/>
</dbReference>
<dbReference type="GO" id="GO:0015031">
    <property type="term" value="P:protein transport"/>
    <property type="evidence" value="ECO:0007669"/>
    <property type="project" value="UniProtKB-KW"/>
</dbReference>
<dbReference type="InterPro" id="IPR023201">
    <property type="entry name" value="SecY_dom_sf"/>
</dbReference>
<feature type="transmembrane region" description="Helical" evidence="10">
    <location>
        <begin position="53"/>
        <end position="75"/>
    </location>
</feature>
<comment type="caution">
    <text evidence="11">The sequence shown here is derived from an EMBL/GenBank/DDBJ whole genome shotgun (WGS) entry which is preliminary data.</text>
</comment>
<keyword evidence="3" id="KW-0813">Transport</keyword>
<evidence type="ECO:0000256" key="10">
    <source>
        <dbReference type="SAM" id="Phobius"/>
    </source>
</evidence>
<evidence type="ECO:0000256" key="1">
    <source>
        <dbReference type="ARBA" id="ARBA00004141"/>
    </source>
</evidence>
<keyword evidence="5" id="KW-0653">Protein transport</keyword>
<evidence type="ECO:0000256" key="9">
    <source>
        <dbReference type="RuleBase" id="RU004349"/>
    </source>
</evidence>
<keyword evidence="7" id="KW-0811">Translocation</keyword>
<feature type="transmembrane region" description="Helical" evidence="10">
    <location>
        <begin position="28"/>
        <end position="47"/>
    </location>
</feature>
<keyword evidence="4 10" id="KW-0812">Transmembrane</keyword>
<evidence type="ECO:0000256" key="2">
    <source>
        <dbReference type="ARBA" id="ARBA00005751"/>
    </source>
</evidence>
<dbReference type="EMBL" id="JAWZYT010001351">
    <property type="protein sequence ID" value="KAK4313101.1"/>
    <property type="molecule type" value="Genomic_DNA"/>
</dbReference>
<feature type="transmembrane region" description="Helical" evidence="10">
    <location>
        <begin position="191"/>
        <end position="212"/>
    </location>
</feature>
<evidence type="ECO:0000256" key="8">
    <source>
        <dbReference type="ARBA" id="ARBA00023136"/>
    </source>
</evidence>
<evidence type="ECO:0000256" key="7">
    <source>
        <dbReference type="ARBA" id="ARBA00023010"/>
    </source>
</evidence>
<comment type="subcellular location">
    <subcellularLocation>
        <location evidence="1">Membrane</location>
        <topology evidence="1">Multi-pass membrane protein</topology>
    </subcellularLocation>
</comment>
<name>A0AAE1U9S8_9EUCA</name>
<evidence type="ECO:0000313" key="12">
    <source>
        <dbReference type="Proteomes" id="UP001292094"/>
    </source>
</evidence>
<evidence type="ECO:0000256" key="3">
    <source>
        <dbReference type="ARBA" id="ARBA00022448"/>
    </source>
</evidence>
<dbReference type="AlphaFoldDB" id="A0AAE1U9S8"/>
<sequence length="213" mass="23318">MKLLASAKIIEVGNSPMERAMYEGVQRLFGILFTVGLAVFYVMTGMYGTQSNLGAGVCLIIIVQLVAASIVVLLLDELLQIGYGLGSGISLFSATNVCENIVWKAFSINTVNNGRRIEGAFTALISSLLTGNKGFRSVADAFFRSDLPNIYNLFATAVMFVITIYLQGFRVEIPIKSMRVHKQISTYSIKLFYSSNIPIILQSNLITIFFGVS</sequence>
<accession>A0AAE1U9S8</accession>
<dbReference type="Pfam" id="PF00344">
    <property type="entry name" value="SecY"/>
    <property type="match status" value="1"/>
</dbReference>
<keyword evidence="12" id="KW-1185">Reference proteome</keyword>
<dbReference type="PROSITE" id="PS00756">
    <property type="entry name" value="SECY_2"/>
    <property type="match status" value="1"/>
</dbReference>
<evidence type="ECO:0000256" key="4">
    <source>
        <dbReference type="ARBA" id="ARBA00022692"/>
    </source>
</evidence>
<protein>
    <submittedName>
        <fullName evidence="11">Uncharacterized protein</fullName>
    </submittedName>
</protein>
<feature type="transmembrane region" description="Helical" evidence="10">
    <location>
        <begin position="150"/>
        <end position="171"/>
    </location>
</feature>
<dbReference type="GO" id="GO:0016020">
    <property type="term" value="C:membrane"/>
    <property type="evidence" value="ECO:0007669"/>
    <property type="project" value="UniProtKB-SubCell"/>
</dbReference>